<evidence type="ECO:0000256" key="1">
    <source>
        <dbReference type="SAM" id="MobiDB-lite"/>
    </source>
</evidence>
<dbReference type="Proteomes" id="UP000256486">
    <property type="component" value="Unassembled WGS sequence"/>
</dbReference>
<dbReference type="RefSeq" id="WP_116414075.1">
    <property type="nucleotide sequence ID" value="NZ_NBWZ01000001.1"/>
</dbReference>
<evidence type="ECO:0000313" key="3">
    <source>
        <dbReference type="Proteomes" id="UP000256486"/>
    </source>
</evidence>
<accession>A0A3E0VG80</accession>
<proteinExistence type="predicted"/>
<protein>
    <recommendedName>
        <fullName evidence="4">Metal-binding protein</fullName>
    </recommendedName>
</protein>
<reference evidence="2 3" key="1">
    <citation type="submission" date="2017-04" db="EMBL/GenBank/DDBJ databases">
        <title>Comparative genome analysis of Subtercola boreus.</title>
        <authorList>
            <person name="Cho Y.-J."/>
            <person name="Cho A."/>
            <person name="Kim O.-S."/>
            <person name="Lee J.-I."/>
        </authorList>
    </citation>
    <scope>NUCLEOTIDE SEQUENCE [LARGE SCALE GENOMIC DNA]</scope>
    <source>
        <strain evidence="2 3">K300</strain>
    </source>
</reference>
<comment type="caution">
    <text evidence="2">The sequence shown here is derived from an EMBL/GenBank/DDBJ whole genome shotgun (WGS) entry which is preliminary data.</text>
</comment>
<feature type="compositionally biased region" description="Polar residues" evidence="1">
    <location>
        <begin position="189"/>
        <end position="205"/>
    </location>
</feature>
<sequence length="211" mass="23081">MSKFNKTPFTVNVWDLMHVPGELRERELDIVVPEKMGEGLVAVQAGETLEIDARLESLHDGILATIRVDTEAVGVCGRCLRDIELPVRVEFAELFAYSLDEAFDYQVQADHIDLEPLIRDAVVLALPFQPVCRPDCPGLDPVTGERLDDLPERVPQEEFDSRWSALTGLLGQTGSGAHAAPDSEPKITEASTDTATDGVTPSASPTEREKS</sequence>
<keyword evidence="3" id="KW-1185">Reference proteome</keyword>
<name>A0A3E0VG80_9MICO</name>
<dbReference type="AlphaFoldDB" id="A0A3E0VG80"/>
<gene>
    <name evidence="2" type="ORF">B7R54_05065</name>
</gene>
<feature type="region of interest" description="Disordered" evidence="1">
    <location>
        <begin position="170"/>
        <end position="211"/>
    </location>
</feature>
<dbReference type="OrthoDB" id="9790372at2"/>
<dbReference type="EMBL" id="NBWZ01000001">
    <property type="protein sequence ID" value="RFA08669.1"/>
    <property type="molecule type" value="Genomic_DNA"/>
</dbReference>
<organism evidence="2 3">
    <name type="scientific">Subtercola boreus</name>
    <dbReference type="NCBI Taxonomy" id="120213"/>
    <lineage>
        <taxon>Bacteria</taxon>
        <taxon>Bacillati</taxon>
        <taxon>Actinomycetota</taxon>
        <taxon>Actinomycetes</taxon>
        <taxon>Micrococcales</taxon>
        <taxon>Microbacteriaceae</taxon>
        <taxon>Subtercola</taxon>
    </lineage>
</organism>
<dbReference type="Pfam" id="PF02620">
    <property type="entry name" value="YceD"/>
    <property type="match status" value="1"/>
</dbReference>
<evidence type="ECO:0000313" key="2">
    <source>
        <dbReference type="EMBL" id="RFA08669.1"/>
    </source>
</evidence>
<dbReference type="InterPro" id="IPR003772">
    <property type="entry name" value="YceD"/>
</dbReference>
<evidence type="ECO:0008006" key="4">
    <source>
        <dbReference type="Google" id="ProtNLM"/>
    </source>
</evidence>